<organism evidence="2 3">
    <name type="scientific">Athelia psychrophila</name>
    <dbReference type="NCBI Taxonomy" id="1759441"/>
    <lineage>
        <taxon>Eukaryota</taxon>
        <taxon>Fungi</taxon>
        <taxon>Dikarya</taxon>
        <taxon>Basidiomycota</taxon>
        <taxon>Agaricomycotina</taxon>
        <taxon>Agaricomycetes</taxon>
        <taxon>Agaricomycetidae</taxon>
        <taxon>Atheliales</taxon>
        <taxon>Atheliaceae</taxon>
        <taxon>Athelia</taxon>
    </lineage>
</organism>
<dbReference type="AlphaFoldDB" id="A0A167UUU5"/>
<feature type="compositionally biased region" description="Basic and acidic residues" evidence="1">
    <location>
        <begin position="144"/>
        <end position="154"/>
    </location>
</feature>
<evidence type="ECO:0000313" key="2">
    <source>
        <dbReference type="EMBL" id="KZP04324.1"/>
    </source>
</evidence>
<sequence length="224" mass="25141">MKMVLGTYSLLQLADLRLAPPRHPNQFGLCTDRTDRDGGQRHADILILILMDRLSLSGILLLQRWHLKQHLLPITLAGTVFVRLASQIREGQRPFRGRKRAHGAIAGNRWERRLEVREGPERCTVLLFVVFAVRRERDRDPARLVERGGRESHGADTTGAGRNWPCQAGVQDQGSGVEHGCYGRVGHSGANFKSSGLSIYMYIGPRIVVSWPRCGFIAMAKRTQ</sequence>
<dbReference type="Proteomes" id="UP000076532">
    <property type="component" value="Unassembled WGS sequence"/>
</dbReference>
<feature type="region of interest" description="Disordered" evidence="1">
    <location>
        <begin position="144"/>
        <end position="164"/>
    </location>
</feature>
<evidence type="ECO:0000256" key="1">
    <source>
        <dbReference type="SAM" id="MobiDB-lite"/>
    </source>
</evidence>
<accession>A0A167UUU5</accession>
<proteinExistence type="predicted"/>
<keyword evidence="3" id="KW-1185">Reference proteome</keyword>
<evidence type="ECO:0000313" key="3">
    <source>
        <dbReference type="Proteomes" id="UP000076532"/>
    </source>
</evidence>
<name>A0A167UUU5_9AGAM</name>
<dbReference type="EMBL" id="KV417935">
    <property type="protein sequence ID" value="KZP04324.1"/>
    <property type="molecule type" value="Genomic_DNA"/>
</dbReference>
<reference evidence="2 3" key="1">
    <citation type="journal article" date="2016" name="Mol. Biol. Evol.">
        <title>Comparative Genomics of Early-Diverging Mushroom-Forming Fungi Provides Insights into the Origins of Lignocellulose Decay Capabilities.</title>
        <authorList>
            <person name="Nagy L.G."/>
            <person name="Riley R."/>
            <person name="Tritt A."/>
            <person name="Adam C."/>
            <person name="Daum C."/>
            <person name="Floudas D."/>
            <person name="Sun H."/>
            <person name="Yadav J.S."/>
            <person name="Pangilinan J."/>
            <person name="Larsson K.H."/>
            <person name="Matsuura K."/>
            <person name="Barry K."/>
            <person name="Labutti K."/>
            <person name="Kuo R."/>
            <person name="Ohm R.A."/>
            <person name="Bhattacharya S.S."/>
            <person name="Shirouzu T."/>
            <person name="Yoshinaga Y."/>
            <person name="Martin F.M."/>
            <person name="Grigoriev I.V."/>
            <person name="Hibbett D.S."/>
        </authorList>
    </citation>
    <scope>NUCLEOTIDE SEQUENCE [LARGE SCALE GENOMIC DNA]</scope>
    <source>
        <strain evidence="2 3">CBS 109695</strain>
    </source>
</reference>
<protein>
    <submittedName>
        <fullName evidence="2">Uncharacterized protein</fullName>
    </submittedName>
</protein>
<gene>
    <name evidence="2" type="ORF">FIBSPDRAFT_414405</name>
</gene>